<dbReference type="FunFam" id="1.50.10.10:FF:000028">
    <property type="entry name" value="Alpha-L-fucosidase 2"/>
    <property type="match status" value="1"/>
</dbReference>
<evidence type="ECO:0000313" key="5">
    <source>
        <dbReference type="Proteomes" id="UP001305702"/>
    </source>
</evidence>
<dbReference type="InterPro" id="IPR016518">
    <property type="entry name" value="Alpha-L-fucosidase"/>
</dbReference>
<evidence type="ECO:0000259" key="1">
    <source>
        <dbReference type="Pfam" id="PF14498"/>
    </source>
</evidence>
<feature type="domain" description="Glycosyl hydrolase family 95 N-terminal" evidence="1">
    <location>
        <begin position="5"/>
        <end position="241"/>
    </location>
</feature>
<dbReference type="GO" id="GO:0004560">
    <property type="term" value="F:alpha-L-fucosidase activity"/>
    <property type="evidence" value="ECO:0007669"/>
    <property type="project" value="InterPro"/>
</dbReference>
<dbReference type="SUPFAM" id="SSF48208">
    <property type="entry name" value="Six-hairpin glycosidases"/>
    <property type="match status" value="1"/>
</dbReference>
<feature type="domain" description="Alpha fucosidase A-like C-terminal" evidence="2">
    <location>
        <begin position="672"/>
        <end position="729"/>
    </location>
</feature>
<dbReference type="EMBL" id="CP130318">
    <property type="protein sequence ID" value="WNQ13990.1"/>
    <property type="molecule type" value="Genomic_DNA"/>
</dbReference>
<gene>
    <name evidence="4" type="ORF">MJA45_13515</name>
</gene>
<keyword evidence="4" id="KW-0378">Hydrolase</keyword>
<accession>A0AA96RG13</accession>
<evidence type="ECO:0000259" key="3">
    <source>
        <dbReference type="Pfam" id="PF22124"/>
    </source>
</evidence>
<dbReference type="AlphaFoldDB" id="A0AA96RG13"/>
<dbReference type="InterPro" id="IPR027414">
    <property type="entry name" value="GH95_N_dom"/>
</dbReference>
<dbReference type="Pfam" id="PF21307">
    <property type="entry name" value="Glyco_hydro_95_C"/>
    <property type="match status" value="1"/>
</dbReference>
<proteinExistence type="predicted"/>
<dbReference type="Pfam" id="PF22124">
    <property type="entry name" value="Glyco_hydro_95_cat"/>
    <property type="match status" value="1"/>
</dbReference>
<dbReference type="InterPro" id="IPR054363">
    <property type="entry name" value="GH95_cat"/>
</dbReference>
<dbReference type="PIRSF" id="PIRSF007663">
    <property type="entry name" value="UCP007663"/>
    <property type="match status" value="1"/>
</dbReference>
<sequence length="753" mass="85780">MNHSLWYREPAIHWAEHALPIGNGRLGGMIFGGVARDRIQFNEETLFTGRPVTVEGSPYQELSTIRKLLAQKNYKAAQEHTENVYLKPASYGDESDFGMYQNFGDIFVDVMHPEGTPADYRRELNLDDAVVSVSYTCSGHHYRREYLSSYPDHVLAVRYRCSKPGSVTLHIKLAGAHEEDKITVAPSLSELILRGQLSNLSYEAVLKVLPQGGRLEHDHETLIVHEADEVILLMSASTDYDVKQESYRGKDFHAYNRLVLEQASRKSFKELKQSHVADYQALFQRVELMLDGPERHPLPTDERLLRYRNGESDVGLETLLFQYGRYLLIASSRPGCLPANLQGIWNDSNNPMWGSMFCYNINLNMNYWHAQSTNLAECHRPLVEFIDRLRPSGRKSAAAYFNAKGWFAAKKSDIWNFTQPYAAAVNGLFIGGGGWLCEDVWEMYSYCQDRDYLAQTAYPIMKESAEFYLDYLTENQEEYLVSSPSTSPENSFWVEGQKCTVSDGSEIDHRIIESLFRHCIKACELLGTDDGFKKSLEHALSRLAPVQLGRYGQIQEWYQDWDNPADTHRHVSHLFGLYPGQLFSPEKTPEVSKGAEVVLTCRGDEGVGWARAWKVSLWSRLYEAERAYEFVQKILRHSVHDNLFNIHPPFQIDGNFGFTAGVVEMLLQSELDGAIHLLPALPAAWRSGFIRGLRARGGFTIDMRWNEGKLVDVVLYGQAGRSGVIRVNHQDHDFQLGKSGVLRMDQHTLLSYM</sequence>
<evidence type="ECO:0000259" key="2">
    <source>
        <dbReference type="Pfam" id="PF21307"/>
    </source>
</evidence>
<reference evidence="4 5" key="1">
    <citation type="submission" date="2022-02" db="EMBL/GenBank/DDBJ databases">
        <title>Paenibacillus sp. MBLB1776 Whole Genome Shotgun Sequencing.</title>
        <authorList>
            <person name="Hwang C.Y."/>
            <person name="Cho E.-S."/>
            <person name="Seo M.-J."/>
        </authorList>
    </citation>
    <scope>NUCLEOTIDE SEQUENCE [LARGE SCALE GENOMIC DNA]</scope>
    <source>
        <strain evidence="4 5">MBLB1776</strain>
    </source>
</reference>
<dbReference type="KEGG" id="paun:MJA45_13515"/>
<dbReference type="InterPro" id="IPR008928">
    <property type="entry name" value="6-hairpin_glycosidase_sf"/>
</dbReference>
<dbReference type="Pfam" id="PF14498">
    <property type="entry name" value="Glyco_hyd_65N_2"/>
    <property type="match status" value="1"/>
</dbReference>
<dbReference type="PANTHER" id="PTHR31084">
    <property type="entry name" value="ALPHA-L-FUCOSIDASE 2"/>
    <property type="match status" value="1"/>
</dbReference>
<dbReference type="InterPro" id="IPR012341">
    <property type="entry name" value="6hp_glycosidase-like_sf"/>
</dbReference>
<evidence type="ECO:0000313" key="4">
    <source>
        <dbReference type="EMBL" id="WNQ13990.1"/>
    </source>
</evidence>
<dbReference type="PANTHER" id="PTHR31084:SF0">
    <property type="entry name" value="ALPHA-L-FUCOSIDASE 2"/>
    <property type="match status" value="1"/>
</dbReference>
<dbReference type="GO" id="GO:0005975">
    <property type="term" value="P:carbohydrate metabolic process"/>
    <property type="evidence" value="ECO:0007669"/>
    <property type="project" value="InterPro"/>
</dbReference>
<dbReference type="Proteomes" id="UP001305702">
    <property type="component" value="Chromosome"/>
</dbReference>
<feature type="domain" description="Glycosyl hydrolase family 95 catalytic" evidence="3">
    <location>
        <begin position="267"/>
        <end position="666"/>
    </location>
</feature>
<keyword evidence="5" id="KW-1185">Reference proteome</keyword>
<protein>
    <submittedName>
        <fullName evidence="4">Glycoside hydrolase family 95 protein</fullName>
    </submittedName>
</protein>
<dbReference type="InterPro" id="IPR049053">
    <property type="entry name" value="AFCA-like_C"/>
</dbReference>
<dbReference type="Gene3D" id="1.50.10.10">
    <property type="match status" value="1"/>
</dbReference>
<dbReference type="RefSeq" id="WP_315607771.1">
    <property type="nucleotide sequence ID" value="NZ_CP130318.1"/>
</dbReference>
<name>A0AA96RG13_9BACL</name>
<organism evidence="4 5">
    <name type="scientific">Paenibacillus aurantius</name>
    <dbReference type="NCBI Taxonomy" id="2918900"/>
    <lineage>
        <taxon>Bacteria</taxon>
        <taxon>Bacillati</taxon>
        <taxon>Bacillota</taxon>
        <taxon>Bacilli</taxon>
        <taxon>Bacillales</taxon>
        <taxon>Paenibacillaceae</taxon>
        <taxon>Paenibacillus</taxon>
    </lineage>
</organism>